<dbReference type="HOGENOM" id="CLU_2649119_0_0_9"/>
<evidence type="ECO:0000313" key="1">
    <source>
        <dbReference type="EMBL" id="EFQ06640.1"/>
    </source>
</evidence>
<dbReference type="EMBL" id="AECU01000156">
    <property type="protein sequence ID" value="EFQ06640.1"/>
    <property type="molecule type" value="Genomic_DNA"/>
</dbReference>
<proteinExistence type="predicted"/>
<dbReference type="BioCyc" id="FCF748224-HMP:GTSS-2140-MONOMER"/>
<evidence type="ECO:0000313" key="2">
    <source>
        <dbReference type="Proteomes" id="UP000006028"/>
    </source>
</evidence>
<dbReference type="AlphaFoldDB" id="E2ZJJ9"/>
<protein>
    <submittedName>
        <fullName evidence="1">Uncharacterized protein</fullName>
    </submittedName>
</protein>
<dbReference type="Proteomes" id="UP000006028">
    <property type="component" value="Unassembled WGS sequence"/>
</dbReference>
<gene>
    <name evidence="1" type="ORF">HMPREF9436_01848</name>
</gene>
<organism evidence="1 2">
    <name type="scientific">Faecalibacterium cf. prausnitzii KLE1255</name>
    <dbReference type="NCBI Taxonomy" id="748224"/>
    <lineage>
        <taxon>Bacteria</taxon>
        <taxon>Bacillati</taxon>
        <taxon>Bacillota</taxon>
        <taxon>Clostridia</taxon>
        <taxon>Eubacteriales</taxon>
        <taxon>Oscillospiraceae</taxon>
        <taxon>Faecalibacterium</taxon>
    </lineage>
</organism>
<comment type="caution">
    <text evidence="1">The sequence shown here is derived from an EMBL/GenBank/DDBJ whole genome shotgun (WGS) entry which is preliminary data.</text>
</comment>
<reference evidence="1 2" key="1">
    <citation type="submission" date="2010-08" db="EMBL/GenBank/DDBJ databases">
        <authorList>
            <person name="Weinstock G."/>
            <person name="Sodergren E."/>
            <person name="Clifton S."/>
            <person name="Fulton L."/>
            <person name="Fulton B."/>
            <person name="Courtney L."/>
            <person name="Fronick C."/>
            <person name="Harrison M."/>
            <person name="Strong C."/>
            <person name="Farmer C."/>
            <person name="Delahaunty K."/>
            <person name="Markovic C."/>
            <person name="Hall O."/>
            <person name="Minx P."/>
            <person name="Tomlinson C."/>
            <person name="Mitreva M."/>
            <person name="Hou S."/>
            <person name="Chen J."/>
            <person name="Wollam A."/>
            <person name="Pepin K.H."/>
            <person name="Johnson M."/>
            <person name="Bhonagiri V."/>
            <person name="Zhang X."/>
            <person name="Suruliraj S."/>
            <person name="Warren W."/>
            <person name="Chinwalla A."/>
            <person name="Mardis E.R."/>
            <person name="Wilson R.K."/>
        </authorList>
    </citation>
    <scope>NUCLEOTIDE SEQUENCE [LARGE SCALE GENOMIC DNA]</scope>
    <source>
        <strain evidence="1 2">KLE1255</strain>
    </source>
</reference>
<sequence length="76" mass="8906">MHFMSRKKNMKKSNDRHDKLLCIMMHGSLAFGKRYGIIMYNVELGRPSGRFLREIRGFQLPPCCLMATGSYPRIIR</sequence>
<dbReference type="STRING" id="748224.HMPREF9436_01848"/>
<accession>E2ZJJ9</accession>
<name>E2ZJJ9_9FIRM</name>